<comment type="caution">
    <text evidence="3">The sequence shown here is derived from an EMBL/GenBank/DDBJ whole genome shotgun (WGS) entry which is preliminary data.</text>
</comment>
<dbReference type="SUPFAM" id="SSF46785">
    <property type="entry name" value="Winged helix' DNA-binding domain"/>
    <property type="match status" value="1"/>
</dbReference>
<gene>
    <name evidence="3" type="ORF">OWR29_18960</name>
</gene>
<dbReference type="EMBL" id="JAPNTZ010000006">
    <property type="protein sequence ID" value="MCY1140088.1"/>
    <property type="molecule type" value="Genomic_DNA"/>
</dbReference>
<evidence type="ECO:0000259" key="2">
    <source>
        <dbReference type="PROSITE" id="PS50995"/>
    </source>
</evidence>
<dbReference type="InterPro" id="IPR052526">
    <property type="entry name" value="HTH-type_Bedaq_tolerance"/>
</dbReference>
<accession>A0ABT4B0R9</accession>
<evidence type="ECO:0000313" key="4">
    <source>
        <dbReference type="Proteomes" id="UP001151002"/>
    </source>
</evidence>
<protein>
    <submittedName>
        <fullName evidence="3">MarR family transcriptional regulator</fullName>
    </submittedName>
</protein>
<dbReference type="PANTHER" id="PTHR39515:SF2">
    <property type="entry name" value="HTH-TYPE TRANSCRIPTIONAL REGULATOR RV0880"/>
    <property type="match status" value="1"/>
</dbReference>
<evidence type="ECO:0000313" key="3">
    <source>
        <dbReference type="EMBL" id="MCY1140088.1"/>
    </source>
</evidence>
<sequence>MSDVPESAARAATDVRVVFSRLRRRLREVAALGDLTPSQTSVLSRLEKGGPASMSDLAAAEQVRPQSMAATLAAIAEHGLIQRQPDPGDGRRQLISLTDAGRERIAVSRRSRDEWLARRLTDDFTEAERRTVIEAMALLDRLGDRLDGRGDRLDGRGDRLDGRGDRLDGRGDR</sequence>
<dbReference type="InterPro" id="IPR036390">
    <property type="entry name" value="WH_DNA-bd_sf"/>
</dbReference>
<reference evidence="3" key="1">
    <citation type="submission" date="2022-11" db="EMBL/GenBank/DDBJ databases">
        <authorList>
            <person name="Somphong A."/>
            <person name="Phongsopitanun W."/>
        </authorList>
    </citation>
    <scope>NUCLEOTIDE SEQUENCE</scope>
    <source>
        <strain evidence="3">Pm04-4</strain>
    </source>
</reference>
<dbReference type="InterPro" id="IPR036388">
    <property type="entry name" value="WH-like_DNA-bd_sf"/>
</dbReference>
<dbReference type="Proteomes" id="UP001151002">
    <property type="component" value="Unassembled WGS sequence"/>
</dbReference>
<dbReference type="Pfam" id="PF01047">
    <property type="entry name" value="MarR"/>
    <property type="match status" value="1"/>
</dbReference>
<proteinExistence type="predicted"/>
<dbReference type="SMART" id="SM00347">
    <property type="entry name" value="HTH_MARR"/>
    <property type="match status" value="1"/>
</dbReference>
<organism evidence="3 4">
    <name type="scientific">Paractinoplanes pyxinae</name>
    <dbReference type="NCBI Taxonomy" id="2997416"/>
    <lineage>
        <taxon>Bacteria</taxon>
        <taxon>Bacillati</taxon>
        <taxon>Actinomycetota</taxon>
        <taxon>Actinomycetes</taxon>
        <taxon>Micromonosporales</taxon>
        <taxon>Micromonosporaceae</taxon>
        <taxon>Paractinoplanes</taxon>
    </lineage>
</organism>
<dbReference type="Gene3D" id="1.10.10.10">
    <property type="entry name" value="Winged helix-like DNA-binding domain superfamily/Winged helix DNA-binding domain"/>
    <property type="match status" value="1"/>
</dbReference>
<name>A0ABT4B0R9_9ACTN</name>
<dbReference type="PANTHER" id="PTHR39515">
    <property type="entry name" value="CONSERVED PROTEIN"/>
    <property type="match status" value="1"/>
</dbReference>
<feature type="domain" description="HTH marR-type" evidence="2">
    <location>
        <begin position="8"/>
        <end position="144"/>
    </location>
</feature>
<keyword evidence="4" id="KW-1185">Reference proteome</keyword>
<dbReference type="PROSITE" id="PS50995">
    <property type="entry name" value="HTH_MARR_2"/>
    <property type="match status" value="1"/>
</dbReference>
<evidence type="ECO:0000256" key="1">
    <source>
        <dbReference type="SAM" id="MobiDB-lite"/>
    </source>
</evidence>
<dbReference type="Gene3D" id="1.10.287.100">
    <property type="match status" value="1"/>
</dbReference>
<feature type="region of interest" description="Disordered" evidence="1">
    <location>
        <begin position="146"/>
        <end position="173"/>
    </location>
</feature>
<dbReference type="InterPro" id="IPR000835">
    <property type="entry name" value="HTH_MarR-typ"/>
</dbReference>
<dbReference type="RefSeq" id="WP_267564231.1">
    <property type="nucleotide sequence ID" value="NZ_JAPNTZ010000006.1"/>
</dbReference>